<dbReference type="InterPro" id="IPR036691">
    <property type="entry name" value="Endo/exonu/phosph_ase_sf"/>
</dbReference>
<sequence>MVNKTLKSNPMFTTIKKQKSAPIIRSTLRIVESKDEKVKRDINEKPSSCNVSKTIEELRNNCPLTPLTVKLVDKAQNTTCNDHEIIQELQEQNSIVSLKLEENKKKLESLLEQLDTKNKQNKEAENMAAIRIKELENNFKTVSNDKDALNLELDSSKKFITKLSREVDEISKTITAHDSELNTRIESLKEESKVKDSEFKQLYKATKKLNCDLSQALREKDEVAEETIILKNKLEELGQTYSILKRKFDKQKSDRFINILESSVNYDEIQEKNEKIRQLEEIISKHGDFKKNITRENSAKENTIMTLEDTIVDLKSELFSWETRAGCHINIIVRDNYVVKIENLEKENQQLKIKNKQLLNRCNKFKELKCERIEELEKTIKTREKMINEQDEFINQMRYITQIQGTNNGNEQIKNMIQEVFLNYDDKSRQVQQFEWNVRCLSARLPSLIYLLSAQKGLVATLFETWLIPSRYMNIPSFRIHRSDRPDGFGGVAVAIHHSLKSRLIPIDMTTRDNFYKHKIDAIGIEIVLDTQPPLEIWSCYIPSSSNVPFNICPILYNFNKADWTSFSLNIHDTLSQSSEDLALPNSYSNLTEIIINAAKSAIPVKSANHKFHPPTPRWWNSSCTEAVKTRSLHFKIFRRTDCLSDLLKYRNVSAHTTGLLKNEKRNNWKMFCSNLNLSCSIQYLWATAKRFKNCVNPTKRPENDDWFDNFCSKASPCHVPTESEIRPRRYPLLAHSHVLTNSFTLSELMFAISSWKSIAPGLDNISPVLLKHLPDIAVTGDYYKTFLAKKLRPEIRKKRPGMLQNGVSILHDNARPHIGAPVVALLEKYGWERLKHPPYSPDLSPPDFDLFPGIRFPNLDILNEEVSRRIRELNKDGVLCGIQALPKLWQSCIDKQGDYIEGL</sequence>
<dbReference type="GO" id="GO:0004527">
    <property type="term" value="F:exonuclease activity"/>
    <property type="evidence" value="ECO:0007669"/>
    <property type="project" value="UniProtKB-KW"/>
</dbReference>
<keyword evidence="2" id="KW-0269">Exonuclease</keyword>
<keyword evidence="3" id="KW-1185">Reference proteome</keyword>
<dbReference type="InterPro" id="IPR036397">
    <property type="entry name" value="RNaseH_sf"/>
</dbReference>
<organism evidence="2 3">
    <name type="scientific">Cinara cedri</name>
    <dbReference type="NCBI Taxonomy" id="506608"/>
    <lineage>
        <taxon>Eukaryota</taxon>
        <taxon>Metazoa</taxon>
        <taxon>Ecdysozoa</taxon>
        <taxon>Arthropoda</taxon>
        <taxon>Hexapoda</taxon>
        <taxon>Insecta</taxon>
        <taxon>Pterygota</taxon>
        <taxon>Neoptera</taxon>
        <taxon>Paraneoptera</taxon>
        <taxon>Hemiptera</taxon>
        <taxon>Sternorrhyncha</taxon>
        <taxon>Aphidomorpha</taxon>
        <taxon>Aphidoidea</taxon>
        <taxon>Aphididae</taxon>
        <taxon>Lachninae</taxon>
        <taxon>Cinara</taxon>
    </lineage>
</organism>
<dbReference type="GO" id="GO:0003676">
    <property type="term" value="F:nucleic acid binding"/>
    <property type="evidence" value="ECO:0007669"/>
    <property type="project" value="InterPro"/>
</dbReference>
<dbReference type="PANTHER" id="PTHR46060">
    <property type="entry name" value="MARINER MOS1 TRANSPOSASE-LIKE PROTEIN"/>
    <property type="match status" value="1"/>
</dbReference>
<feature type="coiled-coil region" evidence="1">
    <location>
        <begin position="290"/>
        <end position="368"/>
    </location>
</feature>
<keyword evidence="2" id="KW-0378">Hydrolase</keyword>
<protein>
    <submittedName>
        <fullName evidence="2">Endonuclease/exonuclease/phosphatase</fullName>
    </submittedName>
</protein>
<dbReference type="AlphaFoldDB" id="A0A5E4N4H6"/>
<dbReference type="Proteomes" id="UP000325440">
    <property type="component" value="Unassembled WGS sequence"/>
</dbReference>
<evidence type="ECO:0000313" key="3">
    <source>
        <dbReference type="Proteomes" id="UP000325440"/>
    </source>
</evidence>
<proteinExistence type="predicted"/>
<dbReference type="EMBL" id="CABPRJ010001460">
    <property type="protein sequence ID" value="VVC38002.1"/>
    <property type="molecule type" value="Genomic_DNA"/>
</dbReference>
<dbReference type="OrthoDB" id="6606673at2759"/>
<accession>A0A5E4N4H6</accession>
<dbReference type="SUPFAM" id="SSF56219">
    <property type="entry name" value="DNase I-like"/>
    <property type="match status" value="1"/>
</dbReference>
<keyword evidence="2" id="KW-0255">Endonuclease</keyword>
<name>A0A5E4N4H6_9HEMI</name>
<keyword evidence="1" id="KW-0175">Coiled coil</keyword>
<evidence type="ECO:0000256" key="1">
    <source>
        <dbReference type="SAM" id="Coils"/>
    </source>
</evidence>
<evidence type="ECO:0000313" key="2">
    <source>
        <dbReference type="EMBL" id="VVC38002.1"/>
    </source>
</evidence>
<dbReference type="GO" id="GO:0004519">
    <property type="term" value="F:endonuclease activity"/>
    <property type="evidence" value="ECO:0007669"/>
    <property type="project" value="UniProtKB-KW"/>
</dbReference>
<gene>
    <name evidence="2" type="ORF">CINCED_3A003823</name>
</gene>
<keyword evidence="2" id="KW-0540">Nuclease</keyword>
<feature type="coiled-coil region" evidence="1">
    <location>
        <begin position="86"/>
        <end position="152"/>
    </location>
</feature>
<dbReference type="PANTHER" id="PTHR46060:SF1">
    <property type="entry name" value="MARINER MOS1 TRANSPOSASE-LIKE PROTEIN"/>
    <property type="match status" value="1"/>
</dbReference>
<dbReference type="InterPro" id="IPR052709">
    <property type="entry name" value="Transposase-MT_Hybrid"/>
</dbReference>
<reference evidence="2 3" key="1">
    <citation type="submission" date="2019-08" db="EMBL/GenBank/DDBJ databases">
        <authorList>
            <person name="Alioto T."/>
            <person name="Alioto T."/>
            <person name="Gomez Garrido J."/>
        </authorList>
    </citation>
    <scope>NUCLEOTIDE SEQUENCE [LARGE SCALE GENOMIC DNA]</scope>
</reference>
<dbReference type="Gene3D" id="3.30.420.10">
    <property type="entry name" value="Ribonuclease H-like superfamily/Ribonuclease H"/>
    <property type="match status" value="1"/>
</dbReference>